<dbReference type="InterPro" id="IPR018713">
    <property type="entry name" value="MPAB/Lcp_cat_dom"/>
</dbReference>
<dbReference type="EMBL" id="JAEMUK010000008">
    <property type="protein sequence ID" value="MBJ7542839.1"/>
    <property type="molecule type" value="Genomic_DNA"/>
</dbReference>
<dbReference type="PANTHER" id="PTHR36151:SF3">
    <property type="entry name" value="ER-BOUND OXYGENASE MPAB_MPAB'_RUBBER OXYGENASE CATALYTIC DOMAIN-CONTAINING PROTEIN"/>
    <property type="match status" value="1"/>
</dbReference>
<gene>
    <name evidence="2" type="ORF">JDN41_04635</name>
</gene>
<accession>A0A8I1GDB0</accession>
<comment type="caution">
    <text evidence="2">The sequence shown here is derived from an EMBL/GenBank/DDBJ whole genome shotgun (WGS) entry which is preliminary data.</text>
</comment>
<evidence type="ECO:0000313" key="3">
    <source>
        <dbReference type="Proteomes" id="UP000623250"/>
    </source>
</evidence>
<keyword evidence="3" id="KW-1185">Reference proteome</keyword>
<feature type="domain" description="ER-bound oxygenase mpaB/mpaB'/Rubber oxygenase catalytic" evidence="1">
    <location>
        <begin position="56"/>
        <end position="275"/>
    </location>
</feature>
<name>A0A8I1GDB0_9HYPH</name>
<protein>
    <submittedName>
        <fullName evidence="2">DUF2236 domain-containing protein</fullName>
    </submittedName>
</protein>
<dbReference type="GO" id="GO:0016491">
    <property type="term" value="F:oxidoreductase activity"/>
    <property type="evidence" value="ECO:0007669"/>
    <property type="project" value="InterPro"/>
</dbReference>
<evidence type="ECO:0000259" key="1">
    <source>
        <dbReference type="Pfam" id="PF09995"/>
    </source>
</evidence>
<dbReference type="Proteomes" id="UP000623250">
    <property type="component" value="Unassembled WGS sequence"/>
</dbReference>
<reference evidence="2 3" key="1">
    <citation type="submission" date="2020-12" db="EMBL/GenBank/DDBJ databases">
        <title>Revised draft genomes of Rhodomicrobium vannielii ATCC 17100 and Rhodomicrobium udaipurense JA643.</title>
        <authorList>
            <person name="Conners E.M."/>
            <person name="Davenport E.J."/>
            <person name="Bose A."/>
        </authorList>
    </citation>
    <scope>NUCLEOTIDE SEQUENCE [LARGE SCALE GENOMIC DNA]</scope>
    <source>
        <strain evidence="2 3">JA643</strain>
    </source>
</reference>
<proteinExistence type="predicted"/>
<evidence type="ECO:0000313" key="2">
    <source>
        <dbReference type="EMBL" id="MBJ7542839.1"/>
    </source>
</evidence>
<dbReference type="RefSeq" id="WP_081796548.1">
    <property type="nucleotide sequence ID" value="NZ_JAEMUK010000008.1"/>
</dbReference>
<dbReference type="AlphaFoldDB" id="A0A8I1GDB0"/>
<organism evidence="2 3">
    <name type="scientific">Rhodomicrobium udaipurense</name>
    <dbReference type="NCBI Taxonomy" id="1202716"/>
    <lineage>
        <taxon>Bacteria</taxon>
        <taxon>Pseudomonadati</taxon>
        <taxon>Pseudomonadota</taxon>
        <taxon>Alphaproteobacteria</taxon>
        <taxon>Hyphomicrobiales</taxon>
        <taxon>Hyphomicrobiaceae</taxon>
        <taxon>Rhodomicrobium</taxon>
    </lineage>
</organism>
<dbReference type="PANTHER" id="PTHR36151">
    <property type="entry name" value="BLR2777 PROTEIN"/>
    <property type="match status" value="1"/>
</dbReference>
<sequence>MSGPEAATAQTFFHGALARRLDRASRALLEPEDGRAVDFRRPAGEAALGQPTQVSWRIFKNPLTVFIGGMAAVILELAEPRVRTGVWEHTSFRKQPLRRLRRTGLAAMMTVYGPAGVAQAMIAGVRRMHARVQGTTPDGEPYSADDPELLNWVQATAAYGFLQAYHAYAAPLSQADRDRYYREGETAASLYGATQSPRSEADLDAAFAAMLPRLEPSPIIFEFLDIMRTTRIVPPVSRMLTPAAYLAQPMFVRAAVSLTPPEIRERLGLGASYGLRPFERALLRQGGALADRIVLHSSPAVQSCQRLGLPADFLYASR</sequence>
<dbReference type="Pfam" id="PF09995">
    <property type="entry name" value="MPAB_Lcp_cat"/>
    <property type="match status" value="1"/>
</dbReference>